<dbReference type="Proteomes" id="UP000649617">
    <property type="component" value="Unassembled WGS sequence"/>
</dbReference>
<name>A0A812UUU9_SYMPI</name>
<evidence type="ECO:0000313" key="1">
    <source>
        <dbReference type="EMBL" id="CAE7579493.1"/>
    </source>
</evidence>
<proteinExistence type="predicted"/>
<protein>
    <submittedName>
        <fullName evidence="1">Uncharacterized protein</fullName>
    </submittedName>
</protein>
<gene>
    <name evidence="1" type="ORF">SPIL2461_LOCUS15562</name>
</gene>
<reference evidence="1" key="1">
    <citation type="submission" date="2021-02" db="EMBL/GenBank/DDBJ databases">
        <authorList>
            <person name="Dougan E. K."/>
            <person name="Rhodes N."/>
            <person name="Thang M."/>
            <person name="Chan C."/>
        </authorList>
    </citation>
    <scope>NUCLEOTIDE SEQUENCE</scope>
</reference>
<dbReference type="AlphaFoldDB" id="A0A812UUU9"/>
<organism evidence="1 2">
    <name type="scientific">Symbiodinium pilosum</name>
    <name type="common">Dinoflagellate</name>
    <dbReference type="NCBI Taxonomy" id="2952"/>
    <lineage>
        <taxon>Eukaryota</taxon>
        <taxon>Sar</taxon>
        <taxon>Alveolata</taxon>
        <taxon>Dinophyceae</taxon>
        <taxon>Suessiales</taxon>
        <taxon>Symbiodiniaceae</taxon>
        <taxon>Symbiodinium</taxon>
    </lineage>
</organism>
<feature type="non-terminal residue" evidence="1">
    <location>
        <position position="1"/>
    </location>
</feature>
<dbReference type="EMBL" id="CAJNIZ010038557">
    <property type="protein sequence ID" value="CAE7579493.1"/>
    <property type="molecule type" value="Genomic_DNA"/>
</dbReference>
<accession>A0A812UUU9</accession>
<comment type="caution">
    <text evidence="1">The sequence shown here is derived from an EMBL/GenBank/DDBJ whole genome shotgun (WGS) entry which is preliminary data.</text>
</comment>
<evidence type="ECO:0000313" key="2">
    <source>
        <dbReference type="Proteomes" id="UP000649617"/>
    </source>
</evidence>
<keyword evidence="2" id="KW-1185">Reference proteome</keyword>
<sequence>ASEALKFGFGKFRKIIKHFHNPFLMGVGNIHKEALQEIAAAKAFICEGYIVNGLGMDNKKEQRILMNTQWEELSAEQVDVQMVQPALYQGLVSFVGKSQAKRGTK</sequence>